<accession>A0A6A6UB77</accession>
<dbReference type="EMBL" id="MU004235">
    <property type="protein sequence ID" value="KAF2669505.1"/>
    <property type="molecule type" value="Genomic_DNA"/>
</dbReference>
<gene>
    <name evidence="1" type="ORF">BT63DRAFT_433009</name>
</gene>
<evidence type="ECO:0000313" key="1">
    <source>
        <dbReference type="EMBL" id="KAF2669505.1"/>
    </source>
</evidence>
<evidence type="ECO:0000313" key="2">
    <source>
        <dbReference type="Proteomes" id="UP000799302"/>
    </source>
</evidence>
<name>A0A6A6UB77_9PEZI</name>
<dbReference type="Proteomes" id="UP000799302">
    <property type="component" value="Unassembled WGS sequence"/>
</dbReference>
<keyword evidence="2" id="KW-1185">Reference proteome</keyword>
<dbReference type="AlphaFoldDB" id="A0A6A6UB77"/>
<sequence>MHSKTHSETTRFAPYSRAPLSLDSSYCCIGIQTEKAQLIHALQTHQINTLQELRRIEKVFAEVGTPDVTGPMTSAWSHYVNSNMLLTELRALTTNYPFSSHVIDEAKRRVYADPLSNRSWNFCWLVLSKVQSDRLIPYYAIHQAQQPEMWGDMAPTQHSVQQLANAFTQEWTWAISEMLRHWERSPVGRP</sequence>
<proteinExistence type="predicted"/>
<protein>
    <submittedName>
        <fullName evidence="1">Uncharacterized protein</fullName>
    </submittedName>
</protein>
<reference evidence="1" key="1">
    <citation type="journal article" date="2020" name="Stud. Mycol.">
        <title>101 Dothideomycetes genomes: a test case for predicting lifestyles and emergence of pathogens.</title>
        <authorList>
            <person name="Haridas S."/>
            <person name="Albert R."/>
            <person name="Binder M."/>
            <person name="Bloem J."/>
            <person name="Labutti K."/>
            <person name="Salamov A."/>
            <person name="Andreopoulos B."/>
            <person name="Baker S."/>
            <person name="Barry K."/>
            <person name="Bills G."/>
            <person name="Bluhm B."/>
            <person name="Cannon C."/>
            <person name="Castanera R."/>
            <person name="Culley D."/>
            <person name="Daum C."/>
            <person name="Ezra D."/>
            <person name="Gonzalez J."/>
            <person name="Henrissat B."/>
            <person name="Kuo A."/>
            <person name="Liang C."/>
            <person name="Lipzen A."/>
            <person name="Lutzoni F."/>
            <person name="Magnuson J."/>
            <person name="Mondo S."/>
            <person name="Nolan M."/>
            <person name="Ohm R."/>
            <person name="Pangilinan J."/>
            <person name="Park H.-J."/>
            <person name="Ramirez L."/>
            <person name="Alfaro M."/>
            <person name="Sun H."/>
            <person name="Tritt A."/>
            <person name="Yoshinaga Y."/>
            <person name="Zwiers L.-H."/>
            <person name="Turgeon B."/>
            <person name="Goodwin S."/>
            <person name="Spatafora J."/>
            <person name="Crous P."/>
            <person name="Grigoriev I."/>
        </authorList>
    </citation>
    <scope>NUCLEOTIDE SEQUENCE</scope>
    <source>
        <strain evidence="1">CBS 115976</strain>
    </source>
</reference>
<organism evidence="1 2">
    <name type="scientific">Microthyrium microscopicum</name>
    <dbReference type="NCBI Taxonomy" id="703497"/>
    <lineage>
        <taxon>Eukaryota</taxon>
        <taxon>Fungi</taxon>
        <taxon>Dikarya</taxon>
        <taxon>Ascomycota</taxon>
        <taxon>Pezizomycotina</taxon>
        <taxon>Dothideomycetes</taxon>
        <taxon>Dothideomycetes incertae sedis</taxon>
        <taxon>Microthyriales</taxon>
        <taxon>Microthyriaceae</taxon>
        <taxon>Microthyrium</taxon>
    </lineage>
</organism>
<dbReference type="OrthoDB" id="4932428at2759"/>